<keyword evidence="1" id="KW-0560">Oxidoreductase</keyword>
<organism evidence="3 4">
    <name type="scientific">Litorilinea aerophila</name>
    <dbReference type="NCBI Taxonomy" id="1204385"/>
    <lineage>
        <taxon>Bacteria</taxon>
        <taxon>Bacillati</taxon>
        <taxon>Chloroflexota</taxon>
        <taxon>Caldilineae</taxon>
        <taxon>Caldilineales</taxon>
        <taxon>Caldilineaceae</taxon>
        <taxon>Litorilinea</taxon>
    </lineage>
</organism>
<evidence type="ECO:0000259" key="2">
    <source>
        <dbReference type="Pfam" id="PF00296"/>
    </source>
</evidence>
<dbReference type="PANTHER" id="PTHR43244">
    <property type="match status" value="1"/>
</dbReference>
<dbReference type="Proteomes" id="UP000317371">
    <property type="component" value="Unassembled WGS sequence"/>
</dbReference>
<dbReference type="Gene3D" id="3.20.20.30">
    <property type="entry name" value="Luciferase-like domain"/>
    <property type="match status" value="1"/>
</dbReference>
<reference evidence="3 4" key="1">
    <citation type="submission" date="2019-06" db="EMBL/GenBank/DDBJ databases">
        <title>Genome sequence of Litorilinea aerophila BAA-2444.</title>
        <authorList>
            <person name="Maclea K.S."/>
            <person name="Maurais E.G."/>
            <person name="Iannazzi L.C."/>
        </authorList>
    </citation>
    <scope>NUCLEOTIDE SEQUENCE [LARGE SCALE GENOMIC DNA]</scope>
    <source>
        <strain evidence="3 4">ATCC BAA-2444</strain>
    </source>
</reference>
<dbReference type="Pfam" id="PF00296">
    <property type="entry name" value="Bac_luciferase"/>
    <property type="match status" value="1"/>
</dbReference>
<comment type="caution">
    <text evidence="3">The sequence shown here is derived from an EMBL/GenBank/DDBJ whole genome shotgun (WGS) entry which is preliminary data.</text>
</comment>
<dbReference type="AlphaFoldDB" id="A0A540VI44"/>
<protein>
    <submittedName>
        <fullName evidence="3">LLM class flavin-dependent oxidoreductase</fullName>
    </submittedName>
</protein>
<dbReference type="EMBL" id="VIGC01000008">
    <property type="protein sequence ID" value="TQE96434.1"/>
    <property type="molecule type" value="Genomic_DNA"/>
</dbReference>
<accession>A0A540VI44</accession>
<keyword evidence="4" id="KW-1185">Reference proteome</keyword>
<sequence length="357" mass="38373">MVGYRVCKDEQPVKQRGCPVTHLDPSRQTISVAFQTDKPLAAYGALAAQVEAYGFDGISVYNDMLYQPAWLPLLEVARATRRVRIGPAAVNPFTCHPVNIAGHIALIDEASQGRAYLGLARGSWLDFVGLEPRRTVTALREAFGCIRHLLTRSTEPYAGHLFPLAGGDTLRWPILRPDLPFLLGSWGAQTIRACIAWIHEVKVGGTANPDVVPHFRTVIDQAAVAAGRAAGEVGVVIGSVTVVDEDGQAARARARREVALYLPVVADLDPTLELDPELLARIRAAADRYDFDQAAGLISDGLLARFAFAGTPEQVAAQARAILEAGAARVEFGTPHGLEAETGLRLLGERVLPALRG</sequence>
<dbReference type="InterPro" id="IPR050564">
    <property type="entry name" value="F420-G6PD/mer"/>
</dbReference>
<evidence type="ECO:0000256" key="1">
    <source>
        <dbReference type="ARBA" id="ARBA00023002"/>
    </source>
</evidence>
<dbReference type="InParanoid" id="A0A540VI44"/>
<name>A0A540VI44_9CHLR</name>
<feature type="domain" description="Luciferase-like" evidence="2">
    <location>
        <begin position="37"/>
        <end position="328"/>
    </location>
</feature>
<dbReference type="OrthoDB" id="141617at2"/>
<dbReference type="SUPFAM" id="SSF51679">
    <property type="entry name" value="Bacterial luciferase-like"/>
    <property type="match status" value="1"/>
</dbReference>
<dbReference type="InterPro" id="IPR011251">
    <property type="entry name" value="Luciferase-like_dom"/>
</dbReference>
<dbReference type="GO" id="GO:0016705">
    <property type="term" value="F:oxidoreductase activity, acting on paired donors, with incorporation or reduction of molecular oxygen"/>
    <property type="evidence" value="ECO:0007669"/>
    <property type="project" value="InterPro"/>
</dbReference>
<evidence type="ECO:0000313" key="4">
    <source>
        <dbReference type="Proteomes" id="UP000317371"/>
    </source>
</evidence>
<dbReference type="InterPro" id="IPR036661">
    <property type="entry name" value="Luciferase-like_sf"/>
</dbReference>
<dbReference type="PANTHER" id="PTHR43244:SF1">
    <property type="entry name" value="5,10-METHYLENETETRAHYDROMETHANOPTERIN REDUCTASE"/>
    <property type="match status" value="1"/>
</dbReference>
<gene>
    <name evidence="3" type="ORF">FKZ61_08070</name>
</gene>
<proteinExistence type="predicted"/>
<evidence type="ECO:0000313" key="3">
    <source>
        <dbReference type="EMBL" id="TQE96434.1"/>
    </source>
</evidence>